<reference evidence="1 2" key="1">
    <citation type="submission" date="2019-09" db="EMBL/GenBank/DDBJ databases">
        <title>Phages that infect the bacterial plant pathogen.</title>
        <authorList>
            <person name="Lightbourn L."/>
            <person name="Amarillas L."/>
            <person name="Estrada M."/>
            <person name="Leon R."/>
            <person name="Leon J."/>
        </authorList>
    </citation>
    <scope>NUCLEOTIDE SEQUENCE [LARGE SCALE GENOMIC DNA]</scope>
</reference>
<keyword evidence="2" id="KW-1185">Reference proteome</keyword>
<dbReference type="EMBL" id="MN478375">
    <property type="protein sequence ID" value="QGH45058.1"/>
    <property type="molecule type" value="Genomic_DNA"/>
</dbReference>
<evidence type="ECO:0000313" key="1">
    <source>
        <dbReference type="EMBL" id="QGH45058.1"/>
    </source>
</evidence>
<name>A0A5Q2U9D8_9CAUD</name>
<protein>
    <submittedName>
        <fullName evidence="1">Uncharacterized protein</fullName>
    </submittedName>
</protein>
<dbReference type="Proteomes" id="UP000395019">
    <property type="component" value="Segment"/>
</dbReference>
<sequence length="69" mass="8172">MKIELREEEYQGQWRVTASAKKGDQLIECSHILGPDLFAHPNEKMSTYFKNYTRNVVTREVIEAYYSEE</sequence>
<evidence type="ECO:0000313" key="2">
    <source>
        <dbReference type="Proteomes" id="UP000395019"/>
    </source>
</evidence>
<accession>A0A5Q2U9D8</accession>
<organism evidence="1 2">
    <name type="scientific">Bacteriophage Titan-X</name>
    <dbReference type="NCBI Taxonomy" id="2662140"/>
    <lineage>
        <taxon>Viruses</taxon>
        <taxon>Duplodnaviria</taxon>
        <taxon>Heunggongvirae</taxon>
        <taxon>Uroviricota</taxon>
        <taxon>Caudoviricetes</taxon>
        <taxon>Autographivirales</taxon>
        <taxon>Autonotataviridae</taxon>
        <taxon>Gujervirinae</taxon>
        <taxon>Pradovirus</taxon>
        <taxon>Pradovirus titanX</taxon>
    </lineage>
</organism>
<proteinExistence type="predicted"/>